<proteinExistence type="predicted"/>
<dbReference type="PhylomeDB" id="A0A0A2KKX1"/>
<organism evidence="2 3">
    <name type="scientific">Penicillium italicum</name>
    <name type="common">Blue mold</name>
    <dbReference type="NCBI Taxonomy" id="40296"/>
    <lineage>
        <taxon>Eukaryota</taxon>
        <taxon>Fungi</taxon>
        <taxon>Dikarya</taxon>
        <taxon>Ascomycota</taxon>
        <taxon>Pezizomycotina</taxon>
        <taxon>Eurotiomycetes</taxon>
        <taxon>Eurotiomycetidae</taxon>
        <taxon>Eurotiales</taxon>
        <taxon>Aspergillaceae</taxon>
        <taxon>Penicillium</taxon>
    </lineage>
</organism>
<dbReference type="Proteomes" id="UP000030104">
    <property type="component" value="Unassembled WGS sequence"/>
</dbReference>
<evidence type="ECO:0000313" key="3">
    <source>
        <dbReference type="Proteomes" id="UP000030104"/>
    </source>
</evidence>
<evidence type="ECO:0000313" key="2">
    <source>
        <dbReference type="EMBL" id="KGO68434.1"/>
    </source>
</evidence>
<dbReference type="OrthoDB" id="540004at2759"/>
<comment type="caution">
    <text evidence="2">The sequence shown here is derived from an EMBL/GenBank/DDBJ whole genome shotgun (WGS) entry which is preliminary data.</text>
</comment>
<keyword evidence="1" id="KW-0472">Membrane</keyword>
<keyword evidence="3" id="KW-1185">Reference proteome</keyword>
<name>A0A0A2KKX1_PENIT</name>
<feature type="transmembrane region" description="Helical" evidence="1">
    <location>
        <begin position="12"/>
        <end position="28"/>
    </location>
</feature>
<evidence type="ECO:0000256" key="1">
    <source>
        <dbReference type="SAM" id="Phobius"/>
    </source>
</evidence>
<keyword evidence="1" id="KW-0812">Transmembrane</keyword>
<sequence>MTDLSEDVKLTLRLFFVLAYIPYLFIRARSAPRNISSMPWLQL</sequence>
<keyword evidence="1" id="KW-1133">Transmembrane helix</keyword>
<protein>
    <submittedName>
        <fullName evidence="2">Uncharacterized protein</fullName>
    </submittedName>
</protein>
<dbReference type="AlphaFoldDB" id="A0A0A2KKX1"/>
<dbReference type="HOGENOM" id="CLU_3242338_0_0_1"/>
<accession>A0A0A2KKX1</accession>
<gene>
    <name evidence="2" type="ORF">PITC_070590</name>
</gene>
<reference evidence="2 3" key="1">
    <citation type="journal article" date="2015" name="Mol. Plant Microbe Interact.">
        <title>Genome, transcriptome, and functional analyses of Penicillium expansum provide new insights into secondary metabolism and pathogenicity.</title>
        <authorList>
            <person name="Ballester A.R."/>
            <person name="Marcet-Houben M."/>
            <person name="Levin E."/>
            <person name="Sela N."/>
            <person name="Selma-Lazaro C."/>
            <person name="Carmona L."/>
            <person name="Wisniewski M."/>
            <person name="Droby S."/>
            <person name="Gonzalez-Candelas L."/>
            <person name="Gabaldon T."/>
        </authorList>
    </citation>
    <scope>NUCLEOTIDE SEQUENCE [LARGE SCALE GENOMIC DNA]</scope>
    <source>
        <strain evidence="2 3">PHI-1</strain>
    </source>
</reference>
<dbReference type="EMBL" id="JQGA01001201">
    <property type="protein sequence ID" value="KGO68434.1"/>
    <property type="molecule type" value="Genomic_DNA"/>
</dbReference>